<dbReference type="Gene3D" id="3.40.50.300">
    <property type="entry name" value="P-loop containing nucleotide triphosphate hydrolases"/>
    <property type="match status" value="1"/>
</dbReference>
<dbReference type="Pfam" id="PF00685">
    <property type="entry name" value="Sulfotransfer_1"/>
    <property type="match status" value="1"/>
</dbReference>
<proteinExistence type="predicted"/>
<name>A0ABQ9ZCE4_9CRUS</name>
<dbReference type="PANTHER" id="PTHR10704:SF44">
    <property type="entry name" value="LD35051P-RELATED"/>
    <property type="match status" value="1"/>
</dbReference>
<dbReference type="InterPro" id="IPR051135">
    <property type="entry name" value="Gal/GlcNAc/GalNAc_ST"/>
</dbReference>
<organism evidence="2 3">
    <name type="scientific">Daphnia magna</name>
    <dbReference type="NCBI Taxonomy" id="35525"/>
    <lineage>
        <taxon>Eukaryota</taxon>
        <taxon>Metazoa</taxon>
        <taxon>Ecdysozoa</taxon>
        <taxon>Arthropoda</taxon>
        <taxon>Crustacea</taxon>
        <taxon>Branchiopoda</taxon>
        <taxon>Diplostraca</taxon>
        <taxon>Cladocera</taxon>
        <taxon>Anomopoda</taxon>
        <taxon>Daphniidae</taxon>
        <taxon>Daphnia</taxon>
    </lineage>
</organism>
<dbReference type="Proteomes" id="UP001234178">
    <property type="component" value="Unassembled WGS sequence"/>
</dbReference>
<gene>
    <name evidence="2" type="ORF">OUZ56_019360</name>
</gene>
<sequence length="370" mass="42372">MHYVIKLLIAIFFIWIIVSHRLAIIRMSSVTVNSISGNKKALAEPRHDLFNSDISEGIQAIRMEKLVEKQKFLQLSQSVDVSTDTSAIQILPPILKILIVTTWRSGSTFLGQIISSLPGVFYSYEPMYYFETNNGSKTELIRSLFQCQFPADYLSFANGLKEHSQNFMVMNTRIWRACLHNRTLCNQPEFVGQLCTKFPIHLMKTVRLRVKELSPLLQADPAFTDWKIIYLVRDPRGVMSSRTNLPWCVPDPACNDAGRLCKDVQEDLEEINRLQIFFPNQLYLLKFEDLSANVETETELLFQFLELPVLRSVKDFLAKHTQSNQTRDNPFSTIRQSNAVASGWRNKMSSDLIANITDVCTPTLKKLGIL</sequence>
<feature type="domain" description="Sulfotransferase" evidence="1">
    <location>
        <begin position="96"/>
        <end position="367"/>
    </location>
</feature>
<evidence type="ECO:0000259" key="1">
    <source>
        <dbReference type="Pfam" id="PF00685"/>
    </source>
</evidence>
<evidence type="ECO:0000313" key="3">
    <source>
        <dbReference type="Proteomes" id="UP001234178"/>
    </source>
</evidence>
<accession>A0ABQ9ZCE4</accession>
<reference evidence="2 3" key="1">
    <citation type="journal article" date="2023" name="Nucleic Acids Res.">
        <title>The hologenome of Daphnia magna reveals possible DNA methylation and microbiome-mediated evolution of the host genome.</title>
        <authorList>
            <person name="Chaturvedi A."/>
            <person name="Li X."/>
            <person name="Dhandapani V."/>
            <person name="Marshall H."/>
            <person name="Kissane S."/>
            <person name="Cuenca-Cambronero M."/>
            <person name="Asole G."/>
            <person name="Calvet F."/>
            <person name="Ruiz-Romero M."/>
            <person name="Marangio P."/>
            <person name="Guigo R."/>
            <person name="Rago D."/>
            <person name="Mirbahai L."/>
            <person name="Eastwood N."/>
            <person name="Colbourne J.K."/>
            <person name="Zhou J."/>
            <person name="Mallon E."/>
            <person name="Orsini L."/>
        </authorList>
    </citation>
    <scope>NUCLEOTIDE SEQUENCE [LARGE SCALE GENOMIC DNA]</scope>
    <source>
        <strain evidence="2">LRV0_1</strain>
    </source>
</reference>
<dbReference type="PANTHER" id="PTHR10704">
    <property type="entry name" value="CARBOHYDRATE SULFOTRANSFERASE"/>
    <property type="match status" value="1"/>
</dbReference>
<dbReference type="InterPro" id="IPR027417">
    <property type="entry name" value="P-loop_NTPase"/>
</dbReference>
<evidence type="ECO:0000313" key="2">
    <source>
        <dbReference type="EMBL" id="KAK4010210.1"/>
    </source>
</evidence>
<dbReference type="InterPro" id="IPR000863">
    <property type="entry name" value="Sulfotransferase_dom"/>
</dbReference>
<keyword evidence="3" id="KW-1185">Reference proteome</keyword>
<comment type="caution">
    <text evidence="2">The sequence shown here is derived from an EMBL/GenBank/DDBJ whole genome shotgun (WGS) entry which is preliminary data.</text>
</comment>
<dbReference type="SUPFAM" id="SSF52540">
    <property type="entry name" value="P-loop containing nucleoside triphosphate hydrolases"/>
    <property type="match status" value="1"/>
</dbReference>
<protein>
    <recommendedName>
        <fullName evidence="1">Sulfotransferase domain-containing protein</fullName>
    </recommendedName>
</protein>
<dbReference type="EMBL" id="JAOYFB010000003">
    <property type="protein sequence ID" value="KAK4010210.1"/>
    <property type="molecule type" value="Genomic_DNA"/>
</dbReference>